<feature type="chain" id="PRO_5007424278" evidence="2">
    <location>
        <begin position="24"/>
        <end position="172"/>
    </location>
</feature>
<dbReference type="EMBL" id="GDIQ01080270">
    <property type="protein sequence ID" value="JAN14467.1"/>
    <property type="molecule type" value="Transcribed_RNA"/>
</dbReference>
<dbReference type="Gene3D" id="2.170.140.10">
    <property type="entry name" value="Chitin binding domain"/>
    <property type="match status" value="1"/>
</dbReference>
<reference evidence="3" key="1">
    <citation type="submission" date="2015-10" db="EMBL/GenBank/DDBJ databases">
        <title>EvidentialGene: Evidence-directed Construction of Complete mRNA Transcriptomes without Genomes.</title>
        <authorList>
            <person name="Gilbert D.G."/>
        </authorList>
    </citation>
    <scope>NUCLEOTIDE SEQUENCE</scope>
</reference>
<dbReference type="InterPro" id="IPR036508">
    <property type="entry name" value="Chitin-bd_dom_sf"/>
</dbReference>
<dbReference type="PANTHER" id="PTHR22933">
    <property type="entry name" value="FI18007P1-RELATED"/>
    <property type="match status" value="1"/>
</dbReference>
<dbReference type="AlphaFoldDB" id="A0A0P6DE07"/>
<evidence type="ECO:0000313" key="3">
    <source>
        <dbReference type="EMBL" id="JAN14467.1"/>
    </source>
</evidence>
<organism evidence="3">
    <name type="scientific">Daphnia magna</name>
    <dbReference type="NCBI Taxonomy" id="35525"/>
    <lineage>
        <taxon>Eukaryota</taxon>
        <taxon>Metazoa</taxon>
        <taxon>Ecdysozoa</taxon>
        <taxon>Arthropoda</taxon>
        <taxon>Crustacea</taxon>
        <taxon>Branchiopoda</taxon>
        <taxon>Diplostraca</taxon>
        <taxon>Cladocera</taxon>
        <taxon>Anomopoda</taxon>
        <taxon>Daphniidae</taxon>
        <taxon>Daphnia</taxon>
    </lineage>
</organism>
<dbReference type="OrthoDB" id="6334318at2759"/>
<sequence>MALSVLFVICAAFLLLPIYETTATHENRTQISASVEHLSSNSSKGGPAGNTVEGHRVTPMPKHRFSSMLSASKKLIKAGTCSLPEDPSVDLALDHSSTNLPVTKIISIPVTDFSCLDRQPGYYADNDRQASCRIFHYCNGDDSILSFICPTCTLFHEEKQLCDYWYNVDCKR</sequence>
<dbReference type="Pfam" id="PF01607">
    <property type="entry name" value="CBM_14"/>
    <property type="match status" value="1"/>
</dbReference>
<keyword evidence="2" id="KW-0732">Signal</keyword>
<dbReference type="SUPFAM" id="SSF57625">
    <property type="entry name" value="Invertebrate chitin-binding proteins"/>
    <property type="match status" value="1"/>
</dbReference>
<protein>
    <submittedName>
        <fullName evidence="3">Uncharacterized protein</fullName>
    </submittedName>
</protein>
<proteinExistence type="predicted"/>
<dbReference type="GO" id="GO:0008061">
    <property type="term" value="F:chitin binding"/>
    <property type="evidence" value="ECO:0007669"/>
    <property type="project" value="InterPro"/>
</dbReference>
<feature type="signal peptide" evidence="2">
    <location>
        <begin position="1"/>
        <end position="23"/>
    </location>
</feature>
<dbReference type="PROSITE" id="PS50940">
    <property type="entry name" value="CHIT_BIND_II"/>
    <property type="match status" value="1"/>
</dbReference>
<dbReference type="GO" id="GO:0005576">
    <property type="term" value="C:extracellular region"/>
    <property type="evidence" value="ECO:0007669"/>
    <property type="project" value="InterPro"/>
</dbReference>
<evidence type="ECO:0000256" key="2">
    <source>
        <dbReference type="SAM" id="SignalP"/>
    </source>
</evidence>
<dbReference type="InterPro" id="IPR052976">
    <property type="entry name" value="Scoloptoxin-like"/>
</dbReference>
<evidence type="ECO:0000256" key="1">
    <source>
        <dbReference type="SAM" id="MobiDB-lite"/>
    </source>
</evidence>
<dbReference type="InterPro" id="IPR002557">
    <property type="entry name" value="Chitin-bd_dom"/>
</dbReference>
<accession>A0A0P6DE07</accession>
<dbReference type="PANTHER" id="PTHR22933:SF31">
    <property type="entry name" value="FI18007P1"/>
    <property type="match status" value="1"/>
</dbReference>
<name>A0A0P6DE07_9CRUS</name>
<feature type="compositionally biased region" description="Polar residues" evidence="1">
    <location>
        <begin position="34"/>
        <end position="44"/>
    </location>
</feature>
<feature type="region of interest" description="Disordered" evidence="1">
    <location>
        <begin position="34"/>
        <end position="56"/>
    </location>
</feature>